<feature type="non-terminal residue" evidence="1">
    <location>
        <position position="1"/>
    </location>
</feature>
<accession>A0AAD7ZJ01</accession>
<evidence type="ECO:0000313" key="1">
    <source>
        <dbReference type="EMBL" id="KAJ9580763.1"/>
    </source>
</evidence>
<dbReference type="EMBL" id="JASPKZ010008166">
    <property type="protein sequence ID" value="KAJ9580763.1"/>
    <property type="molecule type" value="Genomic_DNA"/>
</dbReference>
<proteinExistence type="predicted"/>
<sequence length="185" mass="21418">TFLIDICCITMYSMTLTMSTSNRLTMTVGNLRNFSALLFPTNFLHQYRLLSSFRKMEGMACDNTAGQRTQGTGNIYFQTHHFFSEHWSSTAVSANNLHHQHQMAVVHRYCGQHHYCCDDETTILHTRSKISWSYCPIKLIKHVFVKVQLFSLNAFHHQYKVSHLTNRQLITIKNTSAVIKARDLS</sequence>
<dbReference type="Proteomes" id="UP001233999">
    <property type="component" value="Unassembled WGS sequence"/>
</dbReference>
<feature type="non-terminal residue" evidence="1">
    <location>
        <position position="185"/>
    </location>
</feature>
<comment type="caution">
    <text evidence="1">The sequence shown here is derived from an EMBL/GenBank/DDBJ whole genome shotgun (WGS) entry which is preliminary data.</text>
</comment>
<gene>
    <name evidence="1" type="ORF">L9F63_024059</name>
</gene>
<keyword evidence="2" id="KW-1185">Reference proteome</keyword>
<reference evidence="1" key="1">
    <citation type="journal article" date="2023" name="IScience">
        <title>Live-bearing cockroach genome reveals convergent evolutionary mechanisms linked to viviparity in insects and beyond.</title>
        <authorList>
            <person name="Fouks B."/>
            <person name="Harrison M.C."/>
            <person name="Mikhailova A.A."/>
            <person name="Marchal E."/>
            <person name="English S."/>
            <person name="Carruthers M."/>
            <person name="Jennings E.C."/>
            <person name="Chiamaka E.L."/>
            <person name="Frigard R.A."/>
            <person name="Pippel M."/>
            <person name="Attardo G.M."/>
            <person name="Benoit J.B."/>
            <person name="Bornberg-Bauer E."/>
            <person name="Tobe S.S."/>
        </authorList>
    </citation>
    <scope>NUCLEOTIDE SEQUENCE</scope>
    <source>
        <strain evidence="1">Stay&amp;Tobe</strain>
    </source>
</reference>
<protein>
    <submittedName>
        <fullName evidence="1">Uncharacterized protein</fullName>
    </submittedName>
</protein>
<reference evidence="1" key="2">
    <citation type="submission" date="2023-05" db="EMBL/GenBank/DDBJ databases">
        <authorList>
            <person name="Fouks B."/>
        </authorList>
    </citation>
    <scope>NUCLEOTIDE SEQUENCE</scope>
    <source>
        <strain evidence="1">Stay&amp;Tobe</strain>
        <tissue evidence="1">Testes</tissue>
    </source>
</reference>
<dbReference type="AlphaFoldDB" id="A0AAD7ZJ01"/>
<evidence type="ECO:0000313" key="2">
    <source>
        <dbReference type="Proteomes" id="UP001233999"/>
    </source>
</evidence>
<organism evidence="1 2">
    <name type="scientific">Diploptera punctata</name>
    <name type="common">Pacific beetle cockroach</name>
    <dbReference type="NCBI Taxonomy" id="6984"/>
    <lineage>
        <taxon>Eukaryota</taxon>
        <taxon>Metazoa</taxon>
        <taxon>Ecdysozoa</taxon>
        <taxon>Arthropoda</taxon>
        <taxon>Hexapoda</taxon>
        <taxon>Insecta</taxon>
        <taxon>Pterygota</taxon>
        <taxon>Neoptera</taxon>
        <taxon>Polyneoptera</taxon>
        <taxon>Dictyoptera</taxon>
        <taxon>Blattodea</taxon>
        <taxon>Blaberoidea</taxon>
        <taxon>Blaberidae</taxon>
        <taxon>Diplopterinae</taxon>
        <taxon>Diploptera</taxon>
    </lineage>
</organism>
<name>A0AAD7ZJ01_DIPPU</name>